<organism evidence="1 2">
    <name type="scientific">Cannabis sativa</name>
    <name type="common">Hemp</name>
    <name type="synonym">Marijuana</name>
    <dbReference type="NCBI Taxonomy" id="3483"/>
    <lineage>
        <taxon>Eukaryota</taxon>
        <taxon>Viridiplantae</taxon>
        <taxon>Streptophyta</taxon>
        <taxon>Embryophyta</taxon>
        <taxon>Tracheophyta</taxon>
        <taxon>Spermatophyta</taxon>
        <taxon>Magnoliopsida</taxon>
        <taxon>eudicotyledons</taxon>
        <taxon>Gunneridae</taxon>
        <taxon>Pentapetalae</taxon>
        <taxon>rosids</taxon>
        <taxon>fabids</taxon>
        <taxon>Rosales</taxon>
        <taxon>Cannabaceae</taxon>
        <taxon>Cannabis</taxon>
    </lineage>
</organism>
<accession>A0A7J6F040</accession>
<keyword evidence="2" id="KW-1185">Reference proteome</keyword>
<comment type="caution">
    <text evidence="1">The sequence shown here is derived from an EMBL/GenBank/DDBJ whole genome shotgun (WGS) entry which is preliminary data.</text>
</comment>
<gene>
    <name evidence="1" type="ORF">G4B88_015426</name>
</gene>
<proteinExistence type="predicted"/>
<reference evidence="1 2" key="1">
    <citation type="journal article" date="2020" name="bioRxiv">
        <title>Sequence and annotation of 42 cannabis genomes reveals extensive copy number variation in cannabinoid synthesis and pathogen resistance genes.</title>
        <authorList>
            <person name="Mckernan K.J."/>
            <person name="Helbert Y."/>
            <person name="Kane L.T."/>
            <person name="Ebling H."/>
            <person name="Zhang L."/>
            <person name="Liu B."/>
            <person name="Eaton Z."/>
            <person name="Mclaughlin S."/>
            <person name="Kingan S."/>
            <person name="Baybayan P."/>
            <person name="Concepcion G."/>
            <person name="Jordan M."/>
            <person name="Riva A."/>
            <person name="Barbazuk W."/>
            <person name="Harkins T."/>
        </authorList>
    </citation>
    <scope>NUCLEOTIDE SEQUENCE [LARGE SCALE GENOMIC DNA]</scope>
    <source>
        <strain evidence="2">cv. Jamaican Lion 4</strain>
        <tissue evidence="1">Leaf</tissue>
    </source>
</reference>
<dbReference type="EMBL" id="JAATIQ010000288">
    <property type="protein sequence ID" value="KAF4364061.1"/>
    <property type="molecule type" value="Genomic_DNA"/>
</dbReference>
<dbReference type="AlphaFoldDB" id="A0A7J6F040"/>
<name>A0A7J6F040_CANSA</name>
<protein>
    <submittedName>
        <fullName evidence="1">Uncharacterized protein</fullName>
    </submittedName>
</protein>
<dbReference type="Proteomes" id="UP000583929">
    <property type="component" value="Unassembled WGS sequence"/>
</dbReference>
<evidence type="ECO:0000313" key="2">
    <source>
        <dbReference type="Proteomes" id="UP000583929"/>
    </source>
</evidence>
<evidence type="ECO:0000313" key="1">
    <source>
        <dbReference type="EMBL" id="KAF4364061.1"/>
    </source>
</evidence>
<sequence>MGKKGVSSSRKKRGYPRPRNDRLGIDVSFYDSDTVECVTSNGELLEKIGASIKKSHIVECYVVEEVVSPTNETGNLTQDGVDWGNGAVTQDGPAWLVTQDGPTMDDDLGVRIEDIGTGLEAENVVGLEGITRVVSGESRRPANEEIGTGLEALHETGLEDRSAIGLEEILPGLEGETGAISGELVEPTNEEIAIGLKGETRVVSGEQVGLVNEEIGTGLEEILPDDDFVAAAMEGFNTFGMGNGEESDYDEELNENNDVPAENSETFEANDARTLFLTSHNYFHFTSFQSSSLADLAGVSVIFSGSGPSVLGSISSSVELLTSIALSLTLKILFQEEGWPLGLQPLNARVGLARNRDFLESISFNTLISGSPTCSTNCSSDDDDGMKEIASTFKIMFEHSIVQMRLMVQGTTSSR</sequence>